<evidence type="ECO:0000256" key="1">
    <source>
        <dbReference type="SAM" id="MobiDB-lite"/>
    </source>
</evidence>
<dbReference type="AlphaFoldDB" id="A0A2P6NZ83"/>
<sequence>MPPRSLCVVFRSDKYHHEAEYIVYESKTESYATRLIQIQKGRSQNALRPNTENESKQLSNI</sequence>
<accession>A0A2P6NZ83</accession>
<organism evidence="2 3">
    <name type="scientific">Planoprotostelium fungivorum</name>
    <dbReference type="NCBI Taxonomy" id="1890364"/>
    <lineage>
        <taxon>Eukaryota</taxon>
        <taxon>Amoebozoa</taxon>
        <taxon>Evosea</taxon>
        <taxon>Variosea</taxon>
        <taxon>Cavosteliida</taxon>
        <taxon>Cavosteliaceae</taxon>
        <taxon>Planoprotostelium</taxon>
    </lineage>
</organism>
<gene>
    <name evidence="2" type="ORF">PROFUN_02149</name>
</gene>
<evidence type="ECO:0000313" key="2">
    <source>
        <dbReference type="EMBL" id="PRP89275.1"/>
    </source>
</evidence>
<proteinExistence type="predicted"/>
<evidence type="ECO:0000313" key="3">
    <source>
        <dbReference type="Proteomes" id="UP000241769"/>
    </source>
</evidence>
<comment type="caution">
    <text evidence="2">The sequence shown here is derived from an EMBL/GenBank/DDBJ whole genome shotgun (WGS) entry which is preliminary data.</text>
</comment>
<keyword evidence="3" id="KW-1185">Reference proteome</keyword>
<protein>
    <submittedName>
        <fullName evidence="2">Uncharacterized protein</fullName>
    </submittedName>
</protein>
<dbReference type="InParanoid" id="A0A2P6NZ83"/>
<reference evidence="2 3" key="1">
    <citation type="journal article" date="2018" name="Genome Biol. Evol.">
        <title>Multiple Roots of Fruiting Body Formation in Amoebozoa.</title>
        <authorList>
            <person name="Hillmann F."/>
            <person name="Forbes G."/>
            <person name="Novohradska S."/>
            <person name="Ferling I."/>
            <person name="Riege K."/>
            <person name="Groth M."/>
            <person name="Westermann M."/>
            <person name="Marz M."/>
            <person name="Spaller T."/>
            <person name="Winckler T."/>
            <person name="Schaap P."/>
            <person name="Glockner G."/>
        </authorList>
    </citation>
    <scope>NUCLEOTIDE SEQUENCE [LARGE SCALE GENOMIC DNA]</scope>
    <source>
        <strain evidence="2 3">Jena</strain>
    </source>
</reference>
<feature type="region of interest" description="Disordered" evidence="1">
    <location>
        <begin position="42"/>
        <end position="61"/>
    </location>
</feature>
<dbReference type="EMBL" id="MDYQ01000004">
    <property type="protein sequence ID" value="PRP89275.1"/>
    <property type="molecule type" value="Genomic_DNA"/>
</dbReference>
<name>A0A2P6NZ83_9EUKA</name>
<dbReference type="Proteomes" id="UP000241769">
    <property type="component" value="Unassembled WGS sequence"/>
</dbReference>